<evidence type="ECO:0000313" key="2">
    <source>
        <dbReference type="EMBL" id="OJT07180.1"/>
    </source>
</evidence>
<proteinExistence type="predicted"/>
<sequence>MTSPLSASGASDVHAVVITRLNEDGSDKPVASPAPTADAGPPPYDETSSTTGLRKVSVESDRGPLAMSPVAKATSGARLDTYLWDAAFGGAPGAQPRAQAVNGITLYSKKEILTGSYSVDPAIPNTHTLTDPDTIAAEREHALEAGRAENGWS</sequence>
<dbReference type="AlphaFoldDB" id="A0A1M2VHX5"/>
<keyword evidence="3" id="KW-1185">Reference proteome</keyword>
<dbReference type="OrthoDB" id="2593559at2759"/>
<evidence type="ECO:0000256" key="1">
    <source>
        <dbReference type="SAM" id="MobiDB-lite"/>
    </source>
</evidence>
<protein>
    <submittedName>
        <fullName evidence="2">Uncharacterized protein</fullName>
    </submittedName>
</protein>
<dbReference type="Proteomes" id="UP000184267">
    <property type="component" value="Unassembled WGS sequence"/>
</dbReference>
<feature type="region of interest" description="Disordered" evidence="1">
    <location>
        <begin position="18"/>
        <end position="69"/>
    </location>
</feature>
<evidence type="ECO:0000313" key="3">
    <source>
        <dbReference type="Proteomes" id="UP000184267"/>
    </source>
</evidence>
<dbReference type="EMBL" id="MNAD01001215">
    <property type="protein sequence ID" value="OJT07180.1"/>
    <property type="molecule type" value="Genomic_DNA"/>
</dbReference>
<name>A0A1M2VHX5_TRAPU</name>
<comment type="caution">
    <text evidence="2">The sequence shown here is derived from an EMBL/GenBank/DDBJ whole genome shotgun (WGS) entry which is preliminary data.</text>
</comment>
<accession>A0A1M2VHX5</accession>
<organism evidence="2 3">
    <name type="scientific">Trametes pubescens</name>
    <name type="common">White-rot fungus</name>
    <dbReference type="NCBI Taxonomy" id="154538"/>
    <lineage>
        <taxon>Eukaryota</taxon>
        <taxon>Fungi</taxon>
        <taxon>Dikarya</taxon>
        <taxon>Basidiomycota</taxon>
        <taxon>Agaricomycotina</taxon>
        <taxon>Agaricomycetes</taxon>
        <taxon>Polyporales</taxon>
        <taxon>Polyporaceae</taxon>
        <taxon>Trametes</taxon>
    </lineage>
</organism>
<gene>
    <name evidence="2" type="ORF">TRAPUB_1995</name>
</gene>
<reference evidence="2 3" key="1">
    <citation type="submission" date="2016-10" db="EMBL/GenBank/DDBJ databases">
        <title>Genome sequence of the basidiomycete white-rot fungus Trametes pubescens.</title>
        <authorList>
            <person name="Makela M.R."/>
            <person name="Granchi Z."/>
            <person name="Peng M."/>
            <person name="De Vries R.P."/>
            <person name="Grigoriev I."/>
            <person name="Riley R."/>
            <person name="Hilden K."/>
        </authorList>
    </citation>
    <scope>NUCLEOTIDE SEQUENCE [LARGE SCALE GENOMIC DNA]</scope>
    <source>
        <strain evidence="2 3">FBCC735</strain>
    </source>
</reference>